<feature type="domain" description="HTH arsR-type" evidence="4">
    <location>
        <begin position="25"/>
        <end position="119"/>
    </location>
</feature>
<dbReference type="SMART" id="SM00418">
    <property type="entry name" value="HTH_ARSR"/>
    <property type="match status" value="1"/>
</dbReference>
<dbReference type="PANTHER" id="PTHR33154:SF33">
    <property type="entry name" value="TRANSCRIPTIONAL REPRESSOR SDPR"/>
    <property type="match status" value="1"/>
</dbReference>
<name>A0A5Q5BMM4_MYCSS</name>
<dbReference type="PROSITE" id="PS50987">
    <property type="entry name" value="HTH_ARSR_2"/>
    <property type="match status" value="1"/>
</dbReference>
<keyword evidence="3" id="KW-0804">Transcription</keyword>
<organism evidence="5">
    <name type="scientific">Mycobacterium sp. (strain MCS)</name>
    <dbReference type="NCBI Taxonomy" id="164756"/>
    <lineage>
        <taxon>Bacteria</taxon>
        <taxon>Bacillati</taxon>
        <taxon>Actinomycetota</taxon>
        <taxon>Actinomycetes</taxon>
        <taxon>Mycobacteriales</taxon>
        <taxon>Mycobacteriaceae</taxon>
        <taxon>Mycobacterium</taxon>
    </lineage>
</organism>
<evidence type="ECO:0000313" key="5">
    <source>
        <dbReference type="EMBL" id="ABG09632.1"/>
    </source>
</evidence>
<protein>
    <submittedName>
        <fullName evidence="5">Transcriptional regulator, ArsR family</fullName>
    </submittedName>
</protein>
<evidence type="ECO:0000256" key="3">
    <source>
        <dbReference type="ARBA" id="ARBA00023163"/>
    </source>
</evidence>
<dbReference type="GO" id="GO:0003677">
    <property type="term" value="F:DNA binding"/>
    <property type="evidence" value="ECO:0007669"/>
    <property type="project" value="UniProtKB-KW"/>
</dbReference>
<dbReference type="KEGG" id="mmc:Mmcs_3525"/>
<proteinExistence type="predicted"/>
<dbReference type="InterPro" id="IPR036388">
    <property type="entry name" value="WH-like_DNA-bd_sf"/>
</dbReference>
<dbReference type="NCBIfam" id="NF033788">
    <property type="entry name" value="HTH_metalloreg"/>
    <property type="match status" value="1"/>
</dbReference>
<dbReference type="Pfam" id="PF01022">
    <property type="entry name" value="HTH_5"/>
    <property type="match status" value="1"/>
</dbReference>
<dbReference type="Gene3D" id="1.10.10.10">
    <property type="entry name" value="Winged helix-like DNA-binding domain superfamily/Winged helix DNA-binding domain"/>
    <property type="match status" value="1"/>
</dbReference>
<accession>A0A5Q5BMM4</accession>
<dbReference type="EMBL" id="CP000384">
    <property type="protein sequence ID" value="ABG09632.1"/>
    <property type="molecule type" value="Genomic_DNA"/>
</dbReference>
<dbReference type="GO" id="GO:0003700">
    <property type="term" value="F:DNA-binding transcription factor activity"/>
    <property type="evidence" value="ECO:0007669"/>
    <property type="project" value="InterPro"/>
</dbReference>
<reference evidence="5" key="1">
    <citation type="submission" date="2006-06" db="EMBL/GenBank/DDBJ databases">
        <title>Complete sequence of chromosome of Mycobacterium sp. MCS.</title>
        <authorList>
            <consortium name="US DOE Joint Genome Institute"/>
            <person name="Copeland A."/>
            <person name="Lucas S."/>
            <person name="Lapidus A."/>
            <person name="Barry K."/>
            <person name="Detter J.C."/>
            <person name="Glavina del Rio T."/>
            <person name="Hammon N."/>
            <person name="Israni S."/>
            <person name="Dalin E."/>
            <person name="Tice H."/>
            <person name="Pitluck S."/>
            <person name="Martinez M."/>
            <person name="Schmutz J."/>
            <person name="Larimer F."/>
            <person name="Land M."/>
            <person name="Hauser L."/>
            <person name="Kyrpides N."/>
            <person name="Kim E."/>
            <person name="Miller C.D."/>
            <person name="Hughes J.E."/>
            <person name="Anderson A.J."/>
            <person name="Sims R.C."/>
            <person name="Richardson P."/>
        </authorList>
    </citation>
    <scope>NUCLEOTIDE SEQUENCE [LARGE SCALE GENOMIC DNA]</scope>
    <source>
        <strain evidence="5">MCS</strain>
    </source>
</reference>
<dbReference type="AlphaFoldDB" id="A0A5Q5BMM4"/>
<evidence type="ECO:0000256" key="2">
    <source>
        <dbReference type="ARBA" id="ARBA00023125"/>
    </source>
</evidence>
<dbReference type="InterPro" id="IPR011991">
    <property type="entry name" value="ArsR-like_HTH"/>
</dbReference>
<keyword evidence="2" id="KW-0238">DNA-binding</keyword>
<keyword evidence="1" id="KW-0805">Transcription regulation</keyword>
<dbReference type="InterPro" id="IPR001845">
    <property type="entry name" value="HTH_ArsR_DNA-bd_dom"/>
</dbReference>
<dbReference type="InterPro" id="IPR051081">
    <property type="entry name" value="HTH_MetalResp_TranReg"/>
</dbReference>
<dbReference type="InterPro" id="IPR036390">
    <property type="entry name" value="WH_DNA-bd_sf"/>
</dbReference>
<evidence type="ECO:0000259" key="4">
    <source>
        <dbReference type="PROSITE" id="PS50987"/>
    </source>
</evidence>
<dbReference type="PANTHER" id="PTHR33154">
    <property type="entry name" value="TRANSCRIPTIONAL REGULATOR, ARSR FAMILY"/>
    <property type="match status" value="1"/>
</dbReference>
<gene>
    <name evidence="5" type="ordered locus">Mmcs_3525</name>
</gene>
<dbReference type="SUPFAM" id="SSF46785">
    <property type="entry name" value="Winged helix' DNA-binding domain"/>
    <property type="match status" value="1"/>
</dbReference>
<dbReference type="PRINTS" id="PR00778">
    <property type="entry name" value="HTHARSR"/>
</dbReference>
<evidence type="ECO:0000256" key="1">
    <source>
        <dbReference type="ARBA" id="ARBA00023015"/>
    </source>
</evidence>
<sequence length="134" mass="14988">MLTASPRISRHPTAVSTRDSVSDSLRFVVTYQQDEAWVAMADRTRRSIVERLARGPCAVGELARDLPVSRPAVSQHLKVLKRAGLVHDHADGTRRVYQLNPDGLAAMRADLDRFWARALADFKEIVEQREGEGP</sequence>
<dbReference type="CDD" id="cd00090">
    <property type="entry name" value="HTH_ARSR"/>
    <property type="match status" value="1"/>
</dbReference>